<keyword evidence="2" id="KW-1185">Reference proteome</keyword>
<organism evidence="1 2">
    <name type="scientific">Caerostris extrusa</name>
    <name type="common">Bark spider</name>
    <name type="synonym">Caerostris bankana</name>
    <dbReference type="NCBI Taxonomy" id="172846"/>
    <lineage>
        <taxon>Eukaryota</taxon>
        <taxon>Metazoa</taxon>
        <taxon>Ecdysozoa</taxon>
        <taxon>Arthropoda</taxon>
        <taxon>Chelicerata</taxon>
        <taxon>Arachnida</taxon>
        <taxon>Araneae</taxon>
        <taxon>Araneomorphae</taxon>
        <taxon>Entelegynae</taxon>
        <taxon>Araneoidea</taxon>
        <taxon>Araneidae</taxon>
        <taxon>Caerostris</taxon>
    </lineage>
</organism>
<comment type="caution">
    <text evidence="1">The sequence shown here is derived from an EMBL/GenBank/DDBJ whole genome shotgun (WGS) entry which is preliminary data.</text>
</comment>
<sequence>MRKNEAWEFTSLQKEPLIGNMLVLLQIFSQSHCKKLPGGLWTVAGQVFDRNIEPKASMLRCLETEKVVIKLYYLQIKRTDLIL</sequence>
<gene>
    <name evidence="1" type="ORF">CEXT_269251</name>
</gene>
<evidence type="ECO:0000313" key="1">
    <source>
        <dbReference type="EMBL" id="GIX76924.1"/>
    </source>
</evidence>
<dbReference type="Proteomes" id="UP001054945">
    <property type="component" value="Unassembled WGS sequence"/>
</dbReference>
<reference evidence="1 2" key="1">
    <citation type="submission" date="2021-06" db="EMBL/GenBank/DDBJ databases">
        <title>Caerostris extrusa draft genome.</title>
        <authorList>
            <person name="Kono N."/>
            <person name="Arakawa K."/>
        </authorList>
    </citation>
    <scope>NUCLEOTIDE SEQUENCE [LARGE SCALE GENOMIC DNA]</scope>
</reference>
<proteinExistence type="predicted"/>
<dbReference type="AlphaFoldDB" id="A0AAV4MYF8"/>
<accession>A0AAV4MYF8</accession>
<evidence type="ECO:0000313" key="2">
    <source>
        <dbReference type="Proteomes" id="UP001054945"/>
    </source>
</evidence>
<protein>
    <submittedName>
        <fullName evidence="1">Uncharacterized protein</fullName>
    </submittedName>
</protein>
<name>A0AAV4MYF8_CAEEX</name>
<dbReference type="EMBL" id="BPLR01002702">
    <property type="protein sequence ID" value="GIX76924.1"/>
    <property type="molecule type" value="Genomic_DNA"/>
</dbReference>